<accession>A0A2G1WC09</accession>
<sequence length="69" mass="7463">MNVTETQPNAAPPRNRPHLPRPLPVEPSAPQSPDNDKAGLQAFASSISLDAREDAATYVHRANTHHDGE</sequence>
<dbReference type="GeneID" id="90607451"/>
<comment type="caution">
    <text evidence="2">The sequence shown here is derived from an EMBL/GenBank/DDBJ whole genome shotgun (WGS) entry which is preliminary data.</text>
</comment>
<reference evidence="2 3" key="1">
    <citation type="submission" date="2017-06" db="EMBL/GenBank/DDBJ databases">
        <title>Description of Rhodopirellula bahusiensis sp. nov.</title>
        <authorList>
            <person name="Kizina J."/>
            <person name="Harder J."/>
        </authorList>
    </citation>
    <scope>NUCLEOTIDE SEQUENCE [LARGE SCALE GENOMIC DNA]</scope>
    <source>
        <strain evidence="2 3">SWK21</strain>
    </source>
</reference>
<dbReference type="EMBL" id="NIZW01000002">
    <property type="protein sequence ID" value="PHQ36574.1"/>
    <property type="molecule type" value="Genomic_DNA"/>
</dbReference>
<dbReference type="RefSeq" id="WP_099259471.1">
    <property type="nucleotide sequence ID" value="NZ_NIZW01000002.1"/>
</dbReference>
<feature type="region of interest" description="Disordered" evidence="1">
    <location>
        <begin position="1"/>
        <end position="40"/>
    </location>
</feature>
<dbReference type="Proteomes" id="UP000225740">
    <property type="component" value="Unassembled WGS sequence"/>
</dbReference>
<proteinExistence type="predicted"/>
<name>A0A2G1WC09_9BACT</name>
<gene>
    <name evidence="2" type="ORF">CEE69_04170</name>
</gene>
<evidence type="ECO:0000313" key="2">
    <source>
        <dbReference type="EMBL" id="PHQ36574.1"/>
    </source>
</evidence>
<evidence type="ECO:0000313" key="3">
    <source>
        <dbReference type="Proteomes" id="UP000225740"/>
    </source>
</evidence>
<keyword evidence="3" id="KW-1185">Reference proteome</keyword>
<organism evidence="2 3">
    <name type="scientific">Rhodopirellula bahusiensis</name>
    <dbReference type="NCBI Taxonomy" id="2014065"/>
    <lineage>
        <taxon>Bacteria</taxon>
        <taxon>Pseudomonadati</taxon>
        <taxon>Planctomycetota</taxon>
        <taxon>Planctomycetia</taxon>
        <taxon>Pirellulales</taxon>
        <taxon>Pirellulaceae</taxon>
        <taxon>Rhodopirellula</taxon>
    </lineage>
</organism>
<dbReference type="AlphaFoldDB" id="A0A2G1WC09"/>
<protein>
    <submittedName>
        <fullName evidence="2">Uncharacterized protein</fullName>
    </submittedName>
</protein>
<evidence type="ECO:0000256" key="1">
    <source>
        <dbReference type="SAM" id="MobiDB-lite"/>
    </source>
</evidence>
<dbReference type="OrthoDB" id="9998892at2"/>